<keyword evidence="4" id="KW-0812">Transmembrane</keyword>
<accession>A0A174ITS8</accession>
<evidence type="ECO:0000256" key="4">
    <source>
        <dbReference type="ARBA" id="ARBA00022692"/>
    </source>
</evidence>
<comment type="subcellular location">
    <subcellularLocation>
        <location evidence="1">Cell outer membrane</location>
        <topology evidence="1">Multi-pass membrane protein</topology>
    </subcellularLocation>
</comment>
<organism evidence="9 11">
    <name type="scientific">Parabacteroides distasonis</name>
    <dbReference type="NCBI Taxonomy" id="823"/>
    <lineage>
        <taxon>Bacteria</taxon>
        <taxon>Pseudomonadati</taxon>
        <taxon>Bacteroidota</taxon>
        <taxon>Bacteroidia</taxon>
        <taxon>Bacteroidales</taxon>
        <taxon>Tannerellaceae</taxon>
        <taxon>Parabacteroides</taxon>
    </lineage>
</organism>
<keyword evidence="5 8" id="KW-0732">Signal</keyword>
<evidence type="ECO:0000256" key="2">
    <source>
        <dbReference type="ARBA" id="ARBA00008163"/>
    </source>
</evidence>
<evidence type="ECO:0000256" key="8">
    <source>
        <dbReference type="SAM" id="SignalP"/>
    </source>
</evidence>
<dbReference type="SUPFAM" id="SSF56935">
    <property type="entry name" value="Porins"/>
    <property type="match status" value="1"/>
</dbReference>
<reference evidence="9 11" key="1">
    <citation type="submission" date="2015-09" db="EMBL/GenBank/DDBJ databases">
        <authorList>
            <consortium name="Pathogen Informatics"/>
        </authorList>
    </citation>
    <scope>NUCLEOTIDE SEQUENCE [LARGE SCALE GENOMIC DNA]</scope>
    <source>
        <strain evidence="9 11">2789STDY5608872</strain>
    </source>
</reference>
<reference evidence="10" key="2">
    <citation type="submission" date="2023-03" db="EMBL/GenBank/DDBJ databases">
        <title>Parabacteroides distasonis, a bacteria resistant against UC.</title>
        <authorList>
            <person name="Dai W."/>
        </authorList>
    </citation>
    <scope>NUCLEOTIDE SEQUENCE</scope>
    <source>
        <strain evidence="10">F1-28</strain>
    </source>
</reference>
<dbReference type="Proteomes" id="UP001221009">
    <property type="component" value="Chromosome"/>
</dbReference>
<dbReference type="GeneID" id="93524677"/>
<dbReference type="InterPro" id="IPR005017">
    <property type="entry name" value="OMPP1/FadL/TodX"/>
</dbReference>
<dbReference type="EMBL" id="CP120353">
    <property type="protein sequence ID" value="WET64860.1"/>
    <property type="molecule type" value="Genomic_DNA"/>
</dbReference>
<feature type="signal peptide" evidence="8">
    <location>
        <begin position="1"/>
        <end position="20"/>
    </location>
</feature>
<evidence type="ECO:0000256" key="3">
    <source>
        <dbReference type="ARBA" id="ARBA00022452"/>
    </source>
</evidence>
<keyword evidence="7" id="KW-0998">Cell outer membrane</keyword>
<evidence type="ECO:0000313" key="9">
    <source>
        <dbReference type="EMBL" id="CUM71058.1"/>
    </source>
</evidence>
<keyword evidence="6" id="KW-0472">Membrane</keyword>
<evidence type="ECO:0000256" key="5">
    <source>
        <dbReference type="ARBA" id="ARBA00022729"/>
    </source>
</evidence>
<proteinExistence type="inferred from homology"/>
<feature type="chain" id="PRO_5014251576" evidence="8">
    <location>
        <begin position="21"/>
        <end position="536"/>
    </location>
</feature>
<evidence type="ECO:0000256" key="7">
    <source>
        <dbReference type="ARBA" id="ARBA00023237"/>
    </source>
</evidence>
<keyword evidence="3" id="KW-1134">Transmembrane beta strand</keyword>
<dbReference type="Proteomes" id="UP000095591">
    <property type="component" value="Unassembled WGS sequence"/>
</dbReference>
<dbReference type="Pfam" id="PF03349">
    <property type="entry name" value="Toluene_X"/>
    <property type="match status" value="1"/>
</dbReference>
<dbReference type="GO" id="GO:0015483">
    <property type="term" value="F:long-chain fatty acid transporting porin activity"/>
    <property type="evidence" value="ECO:0007669"/>
    <property type="project" value="TreeGrafter"/>
</dbReference>
<dbReference type="EMBL" id="CYXP01000001">
    <property type="protein sequence ID" value="CUM71058.1"/>
    <property type="molecule type" value="Genomic_DNA"/>
</dbReference>
<comment type="similarity">
    <text evidence="2">Belongs to the OmpP1/FadL family.</text>
</comment>
<evidence type="ECO:0000313" key="10">
    <source>
        <dbReference type="EMBL" id="WET64860.1"/>
    </source>
</evidence>
<gene>
    <name evidence="9" type="ORF">ERS852429_00144</name>
    <name evidence="10" type="ORF">P2T59_02490</name>
</gene>
<sequence length="536" mass="59446">MKRIGIIMSVLALCGGTAFSQSQLDAFKYSQTELNGTARYLGMGGAFGALGGDISAMNTNPAGLAIYKSSEVVTTLSLSSASAKTDWLGSKVDNSRTKVSFDNIAYVGYFPTANDEGIVSWNVGFSYNRLKNYNRNYTMATGGDLNTSLSDYVAMRAAGMPSGLLGEGKDYNPYNNQDLGDWLSILGYNAGYMDSYNDNDKEYYSAFGDKDADGQWSPYLLQGGQLKVSERGSVDQYDLAFGINISELVMLGATVAITDLNYRYQSSYDEEFTNGNNLYLDNYLDTDGTGYSFNVGAIVRPTDFLRLGVAYNSPTWYKMTDRYYGEAGSYLTFMDKGEMKERKLDAATPNNAYYDYEFRSPDKWIFSAAAILGTTALISVDYELMNYKNMRMYQTDGSSNVYTNQDITDNFKSMNTIRVGAEVKVTPQFAVRAGVAYSDSPIKDKLKNGEKEVFTVGTIPNYTIDKGVMNYTVGIGYRFTPNFYTDLACVFRTHKEDVYAFSNMFAGDDPKPFLEAQPATMKTNTTRVALTLGYKF</sequence>
<dbReference type="RefSeq" id="WP_005866281.1">
    <property type="nucleotide sequence ID" value="NZ_AP019729.1"/>
</dbReference>
<evidence type="ECO:0000256" key="6">
    <source>
        <dbReference type="ARBA" id="ARBA00023136"/>
    </source>
</evidence>
<dbReference type="AlphaFoldDB" id="A0A174ITS8"/>
<dbReference type="PANTHER" id="PTHR35093:SF8">
    <property type="entry name" value="OUTER MEMBRANE PROTEIN NMB0088-RELATED"/>
    <property type="match status" value="1"/>
</dbReference>
<dbReference type="Gene3D" id="2.40.160.60">
    <property type="entry name" value="Outer membrane protein transport protein (OMPP1/FadL/TodX)"/>
    <property type="match status" value="1"/>
</dbReference>
<dbReference type="PANTHER" id="PTHR35093">
    <property type="entry name" value="OUTER MEMBRANE PROTEIN NMB0088-RELATED"/>
    <property type="match status" value="1"/>
</dbReference>
<dbReference type="GO" id="GO:0009279">
    <property type="term" value="C:cell outer membrane"/>
    <property type="evidence" value="ECO:0007669"/>
    <property type="project" value="UniProtKB-SubCell"/>
</dbReference>
<name>A0A174ITS8_PARDI</name>
<protein>
    <submittedName>
        <fullName evidence="9 10">Outer membrane protein transport protein</fullName>
    </submittedName>
</protein>
<evidence type="ECO:0000313" key="11">
    <source>
        <dbReference type="Proteomes" id="UP000095591"/>
    </source>
</evidence>
<evidence type="ECO:0000256" key="1">
    <source>
        <dbReference type="ARBA" id="ARBA00004571"/>
    </source>
</evidence>